<dbReference type="InterPro" id="IPR039889">
    <property type="entry name" value="CCD33"/>
</dbReference>
<dbReference type="EMBL" id="OW240914">
    <property type="protein sequence ID" value="CAH2273333.1"/>
    <property type="molecule type" value="Genomic_DNA"/>
</dbReference>
<protein>
    <recommendedName>
        <fullName evidence="5">Coiled-coil domain containing 33</fullName>
    </recommendedName>
</protein>
<feature type="coiled-coil region" evidence="1">
    <location>
        <begin position="205"/>
        <end position="232"/>
    </location>
</feature>
<feature type="region of interest" description="Disordered" evidence="2">
    <location>
        <begin position="350"/>
        <end position="370"/>
    </location>
</feature>
<sequence length="370" mass="42750">MDNFYRPYSSSLQKDGPLFPPHNALSDILPNPWSHPTLADPKPTEPGGIHGHTNPSPRHISNKDIDLPADPVMEHQEQEIANYRLAMQRMADDIISLRRQMSGLETENSRLRSERSMLQDAGQSLLSDADIDVMTKAELADRLVTLKYKLASETSDLRGMRDRVQQLQNELVRRNDREKELLLIKRAHQQQQVVLQQYHQKASRSRTLQDTVRKQEKVIEKMEKLLDDKLREEKRKRVPGGEKDGRVDFLQNEIYATLLGENSRLREELEGARQPVITVQQNVPSQETFSAAEKFSLLSKLEKSQARVQSLERELEEAARRWGREKQDLLTRLSEQEMGFSRTQTTILHHFPTKDPDLPSKRPSKLHPLI</sequence>
<evidence type="ECO:0000313" key="3">
    <source>
        <dbReference type="EMBL" id="CAH2273333.1"/>
    </source>
</evidence>
<dbReference type="Proteomes" id="UP001295444">
    <property type="component" value="Chromosome 03"/>
</dbReference>
<feature type="coiled-coil region" evidence="1">
    <location>
        <begin position="150"/>
        <end position="177"/>
    </location>
</feature>
<reference evidence="3" key="1">
    <citation type="submission" date="2022-03" db="EMBL/GenBank/DDBJ databases">
        <authorList>
            <person name="Alioto T."/>
            <person name="Alioto T."/>
            <person name="Gomez Garrido J."/>
        </authorList>
    </citation>
    <scope>NUCLEOTIDE SEQUENCE</scope>
</reference>
<keyword evidence="1" id="KW-0175">Coiled coil</keyword>
<evidence type="ECO:0000313" key="4">
    <source>
        <dbReference type="Proteomes" id="UP001295444"/>
    </source>
</evidence>
<feature type="coiled-coil region" evidence="1">
    <location>
        <begin position="294"/>
        <end position="328"/>
    </location>
</feature>
<feature type="region of interest" description="Disordered" evidence="2">
    <location>
        <begin position="1"/>
        <end position="61"/>
    </location>
</feature>
<organism evidence="3 4">
    <name type="scientific">Pelobates cultripes</name>
    <name type="common">Western spadefoot toad</name>
    <dbReference type="NCBI Taxonomy" id="61616"/>
    <lineage>
        <taxon>Eukaryota</taxon>
        <taxon>Metazoa</taxon>
        <taxon>Chordata</taxon>
        <taxon>Craniata</taxon>
        <taxon>Vertebrata</taxon>
        <taxon>Euteleostomi</taxon>
        <taxon>Amphibia</taxon>
        <taxon>Batrachia</taxon>
        <taxon>Anura</taxon>
        <taxon>Pelobatoidea</taxon>
        <taxon>Pelobatidae</taxon>
        <taxon>Pelobates</taxon>
    </lineage>
</organism>
<evidence type="ECO:0000256" key="1">
    <source>
        <dbReference type="SAM" id="Coils"/>
    </source>
</evidence>
<evidence type="ECO:0008006" key="5">
    <source>
        <dbReference type="Google" id="ProtNLM"/>
    </source>
</evidence>
<dbReference type="AlphaFoldDB" id="A0AAD1RKS7"/>
<gene>
    <name evidence="3" type="ORF">PECUL_23A061348</name>
</gene>
<dbReference type="GO" id="GO:0005777">
    <property type="term" value="C:peroxisome"/>
    <property type="evidence" value="ECO:0007669"/>
    <property type="project" value="TreeGrafter"/>
</dbReference>
<name>A0AAD1RKS7_PELCU</name>
<proteinExistence type="predicted"/>
<accession>A0AAD1RKS7</accession>
<feature type="coiled-coil region" evidence="1">
    <location>
        <begin position="73"/>
        <end position="121"/>
    </location>
</feature>
<evidence type="ECO:0000256" key="2">
    <source>
        <dbReference type="SAM" id="MobiDB-lite"/>
    </source>
</evidence>
<keyword evidence="4" id="KW-1185">Reference proteome</keyword>
<dbReference type="PANTHER" id="PTHR21623">
    <property type="entry name" value="SPERIOLIN-BINDING FACTOR"/>
    <property type="match status" value="1"/>
</dbReference>
<dbReference type="PANTHER" id="PTHR21623:SF2">
    <property type="entry name" value="COILED-COIL DOMAIN-CONTAINING PROTEIN 33"/>
    <property type="match status" value="1"/>
</dbReference>